<accession>A0ACD4NV85</accession>
<dbReference type="Proteomes" id="UP001163223">
    <property type="component" value="Chromosome"/>
</dbReference>
<gene>
    <name evidence="1" type="ORF">OXU80_11580</name>
</gene>
<keyword evidence="2" id="KW-1185">Reference proteome</keyword>
<evidence type="ECO:0000313" key="1">
    <source>
        <dbReference type="EMBL" id="WAJ30795.1"/>
    </source>
</evidence>
<sequence>MIRLPATRRRRIMLTPLIDVVFLLVMFFMLSSTFVPLRRLDVGIASGSTASGAAQAEDKRTLFLTVGAAPGADGVAASLDGAAVPPGGLEAALRARAGSDDVQVLLQMRSGTDVQDLVTALEAVRAARIGAVRVLTR</sequence>
<evidence type="ECO:0000313" key="2">
    <source>
        <dbReference type="Proteomes" id="UP001163223"/>
    </source>
</evidence>
<reference evidence="1" key="1">
    <citation type="submission" date="2022-11" db="EMBL/GenBank/DDBJ databases">
        <title>beta-Carotene-producing bacterium, Jeongeuplla avenae sp. nov., alleviates the salt stress of Arabidopsis seedlings.</title>
        <authorList>
            <person name="Jiang L."/>
            <person name="Lee J."/>
        </authorList>
    </citation>
    <scope>NUCLEOTIDE SEQUENCE</scope>
    <source>
        <strain evidence="1">DY_R2A_6</strain>
    </source>
</reference>
<proteinExistence type="predicted"/>
<dbReference type="EMBL" id="CP113520">
    <property type="protein sequence ID" value="WAJ30795.1"/>
    <property type="molecule type" value="Genomic_DNA"/>
</dbReference>
<name>A0ACD4NV85_9HYPH</name>
<protein>
    <submittedName>
        <fullName evidence="1">Biopolymer transporter ExbD</fullName>
    </submittedName>
</protein>
<organism evidence="1 2">
    <name type="scientific">Antarcticirhabdus aurantiaca</name>
    <dbReference type="NCBI Taxonomy" id="2606717"/>
    <lineage>
        <taxon>Bacteria</taxon>
        <taxon>Pseudomonadati</taxon>
        <taxon>Pseudomonadota</taxon>
        <taxon>Alphaproteobacteria</taxon>
        <taxon>Hyphomicrobiales</taxon>
        <taxon>Aurantimonadaceae</taxon>
        <taxon>Antarcticirhabdus</taxon>
    </lineage>
</organism>